<dbReference type="InterPro" id="IPR021054">
    <property type="entry name" value="Cell_wall_mannoprotein_1"/>
</dbReference>
<dbReference type="Pfam" id="PF12296">
    <property type="entry name" value="HsbA"/>
    <property type="match status" value="1"/>
</dbReference>
<keyword evidence="3" id="KW-1185">Reference proteome</keyword>
<dbReference type="Proteomes" id="UP001610432">
    <property type="component" value="Unassembled WGS sequence"/>
</dbReference>
<dbReference type="GeneID" id="98148255"/>
<keyword evidence="1" id="KW-0732">Signal</keyword>
<dbReference type="PANTHER" id="PTHR38123">
    <property type="entry name" value="CELL WALL SERINE-THREONINE-RICH GALACTOMANNOPROTEIN MP1 (AFU_ORTHOLOGUE AFUA_4G03240)"/>
    <property type="match status" value="1"/>
</dbReference>
<name>A0ABR4LNH9_9EURO</name>
<proteinExistence type="predicted"/>
<reference evidence="2 3" key="1">
    <citation type="submission" date="2024-07" db="EMBL/GenBank/DDBJ databases">
        <title>Section-level genome sequencing and comparative genomics of Aspergillus sections Usti and Cavernicolus.</title>
        <authorList>
            <consortium name="Lawrence Berkeley National Laboratory"/>
            <person name="Nybo J.L."/>
            <person name="Vesth T.C."/>
            <person name="Theobald S."/>
            <person name="Frisvad J.C."/>
            <person name="Larsen T.O."/>
            <person name="Kjaerboelling I."/>
            <person name="Rothschild-Mancinelli K."/>
            <person name="Lyhne E.K."/>
            <person name="Kogle M.E."/>
            <person name="Barry K."/>
            <person name="Clum A."/>
            <person name="Na H."/>
            <person name="Ledsgaard L."/>
            <person name="Lin J."/>
            <person name="Lipzen A."/>
            <person name="Kuo A."/>
            <person name="Riley R."/>
            <person name="Mondo S."/>
            <person name="Labutti K."/>
            <person name="Haridas S."/>
            <person name="Pangalinan J."/>
            <person name="Salamov A.A."/>
            <person name="Simmons B.A."/>
            <person name="Magnuson J.K."/>
            <person name="Chen J."/>
            <person name="Drula E."/>
            <person name="Henrissat B."/>
            <person name="Wiebenga A."/>
            <person name="Lubbers R.J."/>
            <person name="Gomes A.C."/>
            <person name="Macurrencykelacurrency M.R."/>
            <person name="Stajich J."/>
            <person name="Grigoriev I.V."/>
            <person name="Mortensen U.H."/>
            <person name="De Vries R.P."/>
            <person name="Baker S.E."/>
            <person name="Andersen M.R."/>
        </authorList>
    </citation>
    <scope>NUCLEOTIDE SEQUENCE [LARGE SCALE GENOMIC DNA]</scope>
    <source>
        <strain evidence="2 3">CBS 449.75</strain>
    </source>
</reference>
<gene>
    <name evidence="2" type="ORF">BJX67DRAFT_382187</name>
</gene>
<accession>A0ABR4LNH9</accession>
<protein>
    <submittedName>
        <fullName evidence="2">Hydrophobic surface binding protein A-domain-containing protein</fullName>
    </submittedName>
</protein>
<comment type="caution">
    <text evidence="2">The sequence shown here is derived from an EMBL/GenBank/DDBJ whole genome shotgun (WGS) entry which is preliminary data.</text>
</comment>
<evidence type="ECO:0000256" key="1">
    <source>
        <dbReference type="SAM" id="SignalP"/>
    </source>
</evidence>
<organism evidence="2 3">
    <name type="scientific">Aspergillus lucknowensis</name>
    <dbReference type="NCBI Taxonomy" id="176173"/>
    <lineage>
        <taxon>Eukaryota</taxon>
        <taxon>Fungi</taxon>
        <taxon>Dikarya</taxon>
        <taxon>Ascomycota</taxon>
        <taxon>Pezizomycotina</taxon>
        <taxon>Eurotiomycetes</taxon>
        <taxon>Eurotiomycetidae</taxon>
        <taxon>Eurotiales</taxon>
        <taxon>Aspergillaceae</taxon>
        <taxon>Aspergillus</taxon>
        <taxon>Aspergillus subgen. Nidulantes</taxon>
    </lineage>
</organism>
<dbReference type="EMBL" id="JBFXLQ010000027">
    <property type="protein sequence ID" value="KAL2866086.1"/>
    <property type="molecule type" value="Genomic_DNA"/>
</dbReference>
<evidence type="ECO:0000313" key="3">
    <source>
        <dbReference type="Proteomes" id="UP001610432"/>
    </source>
</evidence>
<feature type="chain" id="PRO_5045085835" evidence="1">
    <location>
        <begin position="18"/>
        <end position="182"/>
    </location>
</feature>
<sequence length="182" mass="18718">MRFFSFLLLALPTAIRADYQTVLDDIDSISTQLASLTESVDAVAPGIPGLSPALQVQVDATTLDKEIVAGASHAADSPPFANGSLQVGLALIALQPTITDALGQISEKNTTFGELGIIVLASLTQLKRNTDAFAEEIVPKLGALEAALAPGVIKAIDGAFDGAIAAALNAIVVELAGFVVMY</sequence>
<feature type="signal peptide" evidence="1">
    <location>
        <begin position="1"/>
        <end position="17"/>
    </location>
</feature>
<evidence type="ECO:0000313" key="2">
    <source>
        <dbReference type="EMBL" id="KAL2866086.1"/>
    </source>
</evidence>
<dbReference type="RefSeq" id="XP_070885065.1">
    <property type="nucleotide sequence ID" value="XM_071033183.1"/>
</dbReference>
<dbReference type="Gene3D" id="1.20.1280.140">
    <property type="match status" value="1"/>
</dbReference>
<dbReference type="PANTHER" id="PTHR38123:SF1">
    <property type="entry name" value="HYDROPHOBIC SURFACE BINDING PROTEIN"/>
    <property type="match status" value="1"/>
</dbReference>